<keyword evidence="3" id="KW-1185">Reference proteome</keyword>
<dbReference type="SUPFAM" id="SSF47113">
    <property type="entry name" value="Histone-fold"/>
    <property type="match status" value="1"/>
</dbReference>
<dbReference type="InterPro" id="IPR003958">
    <property type="entry name" value="CBFA_NFYB_domain"/>
</dbReference>
<feature type="domain" description="Transcription factor CBF/NF-Y/archaeal histone" evidence="1">
    <location>
        <begin position="12"/>
        <end position="64"/>
    </location>
</feature>
<evidence type="ECO:0000313" key="2">
    <source>
        <dbReference type="EMBL" id="ASI13372.1"/>
    </source>
</evidence>
<dbReference type="EMBL" id="CP019964">
    <property type="protein sequence ID" value="ASI13372.1"/>
    <property type="molecule type" value="Genomic_DNA"/>
</dbReference>
<dbReference type="KEGG" id="marh:Mia14_0026"/>
<name>A0A218NLQ0_9ARCH</name>
<dbReference type="GO" id="GO:0046982">
    <property type="term" value="F:protein heterodimerization activity"/>
    <property type="evidence" value="ECO:0007669"/>
    <property type="project" value="InterPro"/>
</dbReference>
<gene>
    <name evidence="2" type="ORF">Mia14_0026</name>
</gene>
<dbReference type="RefSeq" id="WP_088819542.1">
    <property type="nucleotide sequence ID" value="NZ_CP019964.1"/>
</dbReference>
<evidence type="ECO:0000259" key="1">
    <source>
        <dbReference type="Pfam" id="PF00808"/>
    </source>
</evidence>
<dbReference type="Gene3D" id="1.10.20.10">
    <property type="entry name" value="Histone, subunit A"/>
    <property type="match status" value="1"/>
</dbReference>
<organism evidence="2 3">
    <name type="scientific">Candidatus Mancarchaeum acidiphilum</name>
    <dbReference type="NCBI Taxonomy" id="1920749"/>
    <lineage>
        <taxon>Archaea</taxon>
        <taxon>Candidatus Micrarchaeota</taxon>
        <taxon>Candidatus Mancarchaeum</taxon>
    </lineage>
</organism>
<dbReference type="AlphaFoldDB" id="A0A218NLQ0"/>
<evidence type="ECO:0000313" key="3">
    <source>
        <dbReference type="Proteomes" id="UP000197679"/>
    </source>
</evidence>
<dbReference type="Proteomes" id="UP000197679">
    <property type="component" value="Chromosome"/>
</dbReference>
<dbReference type="Pfam" id="PF00808">
    <property type="entry name" value="CBFD_NFYB_HMF"/>
    <property type="match status" value="1"/>
</dbReference>
<proteinExistence type="predicted"/>
<reference evidence="2 3" key="1">
    <citation type="journal article" date="2017" name="Nat. Commun.">
        <title>'ARMAN' archaea depend on association with euryarchaeal host in culture and in situ.</title>
        <authorList>
            <person name="Golyshina O."/>
            <person name="Toshchakov S."/>
            <person name="Makarova K."/>
            <person name="Gavrilov S."/>
            <person name="Korzhenkov A."/>
            <person name="La Cono V."/>
            <person name="Arcadi E."/>
            <person name="Nechitaylo T."/>
            <person name="Ferrer M."/>
            <person name="Kublanov I."/>
            <person name="Wolf Y."/>
            <person name="Yakimov M."/>
            <person name="Golyshin P."/>
            <person name="Slesarev A."/>
            <person name="Kozyavkin S."/>
        </authorList>
    </citation>
    <scope>NUCLEOTIDE SEQUENCE [LARGE SCALE GENOMIC DNA]</scope>
    <source>
        <strain evidence="2 3">Mia14</strain>
    </source>
</reference>
<dbReference type="GeneID" id="33313588"/>
<protein>
    <submittedName>
        <fullName evidence="2">Archaeal histone</fullName>
    </submittedName>
</protein>
<accession>A0A218NLQ0</accession>
<sequence>MPISKRTIKNYVKEKYKVRISDDAIESIIKFLDSQAGKIAKEAVNNAKIKKHAMITHDDIEQAIIKNSVKVKKIE</sequence>
<dbReference type="InterPro" id="IPR009072">
    <property type="entry name" value="Histone-fold"/>
</dbReference>